<evidence type="ECO:0000313" key="3">
    <source>
        <dbReference type="Proteomes" id="UP000434101"/>
    </source>
</evidence>
<keyword evidence="2" id="KW-0378">Hydrolase</keyword>
<protein>
    <submittedName>
        <fullName evidence="2">HNH endonuclease</fullName>
    </submittedName>
</protein>
<comment type="caution">
    <text evidence="2">The sequence shown here is derived from an EMBL/GenBank/DDBJ whole genome shotgun (WGS) entry which is preliminary data.</text>
</comment>
<dbReference type="AlphaFoldDB" id="A0A6B0VQ68"/>
<keyword evidence="2" id="KW-0540">Nuclease</keyword>
<dbReference type="EMBL" id="WUYX01000053">
    <property type="protein sequence ID" value="MXV63648.1"/>
    <property type="molecule type" value="Genomic_DNA"/>
</dbReference>
<gene>
    <name evidence="2" type="ORF">GS429_16595</name>
</gene>
<reference evidence="2 3" key="1">
    <citation type="submission" date="2020-01" db="EMBL/GenBank/DDBJ databases">
        <title>Natronorubrum sp. JWXQ-INN 674 isolated from Inner Mongolia Autonomous Region of China.</title>
        <authorList>
            <person name="Xue Q."/>
        </authorList>
    </citation>
    <scope>NUCLEOTIDE SEQUENCE [LARGE SCALE GENOMIC DNA]</scope>
    <source>
        <strain evidence="2 3">JWXQ-INN-674</strain>
    </source>
</reference>
<name>A0A6B0VQ68_9EURY</name>
<evidence type="ECO:0000256" key="1">
    <source>
        <dbReference type="SAM" id="MobiDB-lite"/>
    </source>
</evidence>
<dbReference type="Proteomes" id="UP000434101">
    <property type="component" value="Unassembled WGS sequence"/>
</dbReference>
<keyword evidence="2" id="KW-0255">Endonuclease</keyword>
<proteinExistence type="predicted"/>
<accession>A0A6B0VQ68</accession>
<sequence length="288" mass="30592">MTSRHWQADRQAVFDRDERTCGHCDTAGDIDTTVTATATPSPTESTLHPYPIGDVPLEGTVHESALVTVCTPCFETLQTPSDASTATLETVDSGEELFRLVRETTRIQGGALSDIASFASAATSLPSTLADAGSESEPATAAASSDAAADYRRTRRDVLLAIDAVDAHLERLSTVEDGAFDADVRSALASFTETATQLQSTLRDVVSRCETVATVLERCHGCFDSLEGASCSTCGLEARETADWQRDDASPAFDRLFSSINDTLQSASTTTEALTGRARTLAERLTAV</sequence>
<dbReference type="RefSeq" id="WP_328821443.1">
    <property type="nucleotide sequence ID" value="NZ_WUYX01000053.1"/>
</dbReference>
<organism evidence="2 3">
    <name type="scientific">Natronorubrum halalkaliphilum</name>
    <dbReference type="NCBI Taxonomy" id="2691917"/>
    <lineage>
        <taxon>Archaea</taxon>
        <taxon>Methanobacteriati</taxon>
        <taxon>Methanobacteriota</taxon>
        <taxon>Stenosarchaea group</taxon>
        <taxon>Halobacteria</taxon>
        <taxon>Halobacteriales</taxon>
        <taxon>Natrialbaceae</taxon>
        <taxon>Natronorubrum</taxon>
    </lineage>
</organism>
<evidence type="ECO:0000313" key="2">
    <source>
        <dbReference type="EMBL" id="MXV63648.1"/>
    </source>
</evidence>
<keyword evidence="3" id="KW-1185">Reference proteome</keyword>
<dbReference type="GO" id="GO:0004519">
    <property type="term" value="F:endonuclease activity"/>
    <property type="evidence" value="ECO:0007669"/>
    <property type="project" value="UniProtKB-KW"/>
</dbReference>
<feature type="region of interest" description="Disordered" evidence="1">
    <location>
        <begin position="128"/>
        <end position="147"/>
    </location>
</feature>